<proteinExistence type="predicted"/>
<evidence type="ECO:0000256" key="2">
    <source>
        <dbReference type="SAM" id="Phobius"/>
    </source>
</evidence>
<feature type="transmembrane region" description="Helical" evidence="2">
    <location>
        <begin position="56"/>
        <end position="78"/>
    </location>
</feature>
<feature type="compositionally biased region" description="Basic and acidic residues" evidence="1">
    <location>
        <begin position="33"/>
        <end position="44"/>
    </location>
</feature>
<accession>A0AAN7AXH1</accession>
<keyword evidence="2" id="KW-0472">Membrane</keyword>
<comment type="caution">
    <text evidence="3">The sequence shown here is derived from an EMBL/GenBank/DDBJ whole genome shotgun (WGS) entry which is preliminary data.</text>
</comment>
<dbReference type="EMBL" id="MU863900">
    <property type="protein sequence ID" value="KAK4202087.1"/>
    <property type="molecule type" value="Genomic_DNA"/>
</dbReference>
<evidence type="ECO:0000256" key="1">
    <source>
        <dbReference type="SAM" id="MobiDB-lite"/>
    </source>
</evidence>
<protein>
    <submittedName>
        <fullName evidence="3">Uncharacterized protein</fullName>
    </submittedName>
</protein>
<sequence length="199" mass="22166">MCLTLCRHSDMGNGGPIDSVLSPADTAPSGKPPHAEEAVTQGEKRKDYSTQYLQGAWVALISINAWAAAHLTLVPLLYHFSRLQRAKHSVINLFNGLAQILLRPHHVHCGTFRYVYGSHTAPASSHVKWVYKAPVPSDGHQYLRPSKTWSSQPFQIPALTKVVRLQATTWQVDKGDSALARCNTLEEMRHIRDVNLVLK</sequence>
<reference evidence="3" key="1">
    <citation type="journal article" date="2023" name="Mol. Phylogenet. Evol.">
        <title>Genome-scale phylogeny and comparative genomics of the fungal order Sordariales.</title>
        <authorList>
            <person name="Hensen N."/>
            <person name="Bonometti L."/>
            <person name="Westerberg I."/>
            <person name="Brannstrom I.O."/>
            <person name="Guillou S."/>
            <person name="Cros-Aarteil S."/>
            <person name="Calhoun S."/>
            <person name="Haridas S."/>
            <person name="Kuo A."/>
            <person name="Mondo S."/>
            <person name="Pangilinan J."/>
            <person name="Riley R."/>
            <person name="LaButti K."/>
            <person name="Andreopoulos B."/>
            <person name="Lipzen A."/>
            <person name="Chen C."/>
            <person name="Yan M."/>
            <person name="Daum C."/>
            <person name="Ng V."/>
            <person name="Clum A."/>
            <person name="Steindorff A."/>
            <person name="Ohm R.A."/>
            <person name="Martin F."/>
            <person name="Silar P."/>
            <person name="Natvig D.O."/>
            <person name="Lalanne C."/>
            <person name="Gautier V."/>
            <person name="Ament-Velasquez S.L."/>
            <person name="Kruys A."/>
            <person name="Hutchinson M.I."/>
            <person name="Powell A.J."/>
            <person name="Barry K."/>
            <person name="Miller A.N."/>
            <person name="Grigoriev I.V."/>
            <person name="Debuchy R."/>
            <person name="Gladieux P."/>
            <person name="Hiltunen Thoren M."/>
            <person name="Johannesson H."/>
        </authorList>
    </citation>
    <scope>NUCLEOTIDE SEQUENCE</scope>
    <source>
        <strain evidence="3">CBS 315.58</strain>
    </source>
</reference>
<dbReference type="AlphaFoldDB" id="A0AAN7AXH1"/>
<keyword evidence="2" id="KW-0812">Transmembrane</keyword>
<evidence type="ECO:0000313" key="3">
    <source>
        <dbReference type="EMBL" id="KAK4202087.1"/>
    </source>
</evidence>
<keyword evidence="2" id="KW-1133">Transmembrane helix</keyword>
<name>A0AAN7AXH1_9PEZI</name>
<gene>
    <name evidence="3" type="ORF">QBC40DRAFT_322292</name>
</gene>
<reference evidence="3" key="2">
    <citation type="submission" date="2023-05" db="EMBL/GenBank/DDBJ databases">
        <authorList>
            <consortium name="Lawrence Berkeley National Laboratory"/>
            <person name="Steindorff A."/>
            <person name="Hensen N."/>
            <person name="Bonometti L."/>
            <person name="Westerberg I."/>
            <person name="Brannstrom I.O."/>
            <person name="Guillou S."/>
            <person name="Cros-Aarteil S."/>
            <person name="Calhoun S."/>
            <person name="Haridas S."/>
            <person name="Kuo A."/>
            <person name="Mondo S."/>
            <person name="Pangilinan J."/>
            <person name="Riley R."/>
            <person name="Labutti K."/>
            <person name="Andreopoulos B."/>
            <person name="Lipzen A."/>
            <person name="Chen C."/>
            <person name="Yanf M."/>
            <person name="Daum C."/>
            <person name="Ng V."/>
            <person name="Clum A."/>
            <person name="Ohm R."/>
            <person name="Martin F."/>
            <person name="Silar P."/>
            <person name="Natvig D."/>
            <person name="Lalanne C."/>
            <person name="Gautier V."/>
            <person name="Ament-Velasquez S.L."/>
            <person name="Kruys A."/>
            <person name="Hutchinson M.I."/>
            <person name="Powell A.J."/>
            <person name="Barry K."/>
            <person name="Miller A.N."/>
            <person name="Grigoriev I.V."/>
            <person name="Debuchy R."/>
            <person name="Gladieux P."/>
            <person name="Thoren M.H."/>
            <person name="Johannesson H."/>
        </authorList>
    </citation>
    <scope>NUCLEOTIDE SEQUENCE</scope>
    <source>
        <strain evidence="3">CBS 315.58</strain>
    </source>
</reference>
<feature type="region of interest" description="Disordered" evidence="1">
    <location>
        <begin position="16"/>
        <end position="44"/>
    </location>
</feature>
<organism evidence="3 4">
    <name type="scientific">Triangularia verruculosa</name>
    <dbReference type="NCBI Taxonomy" id="2587418"/>
    <lineage>
        <taxon>Eukaryota</taxon>
        <taxon>Fungi</taxon>
        <taxon>Dikarya</taxon>
        <taxon>Ascomycota</taxon>
        <taxon>Pezizomycotina</taxon>
        <taxon>Sordariomycetes</taxon>
        <taxon>Sordariomycetidae</taxon>
        <taxon>Sordariales</taxon>
        <taxon>Podosporaceae</taxon>
        <taxon>Triangularia</taxon>
    </lineage>
</organism>
<evidence type="ECO:0000313" key="4">
    <source>
        <dbReference type="Proteomes" id="UP001303160"/>
    </source>
</evidence>
<dbReference type="Proteomes" id="UP001303160">
    <property type="component" value="Unassembled WGS sequence"/>
</dbReference>
<keyword evidence="4" id="KW-1185">Reference proteome</keyword>